<dbReference type="EMBL" id="JAAAIL010001608">
    <property type="protein sequence ID" value="KAG0267657.1"/>
    <property type="molecule type" value="Genomic_DNA"/>
</dbReference>
<sequence>MGQTTSSNSGQQGWSQPSRGARMMTPRAASRIQSASDRNPGSYSASSGFKQRAQSSAARNSKG</sequence>
<reference evidence="2" key="1">
    <citation type="journal article" date="2020" name="Fungal Divers.">
        <title>Resolving the Mortierellaceae phylogeny through synthesis of multi-gene phylogenetics and phylogenomics.</title>
        <authorList>
            <person name="Vandepol N."/>
            <person name="Liber J."/>
            <person name="Desiro A."/>
            <person name="Na H."/>
            <person name="Kennedy M."/>
            <person name="Barry K."/>
            <person name="Grigoriev I.V."/>
            <person name="Miller A.N."/>
            <person name="O'Donnell K."/>
            <person name="Stajich J.E."/>
            <person name="Bonito G."/>
        </authorList>
    </citation>
    <scope>NUCLEOTIDE SEQUENCE</scope>
    <source>
        <strain evidence="2">NRRL 28262</strain>
    </source>
</reference>
<name>A0AAD4D533_9FUNG</name>
<organism evidence="2 3">
    <name type="scientific">Linnemannia exigua</name>
    <dbReference type="NCBI Taxonomy" id="604196"/>
    <lineage>
        <taxon>Eukaryota</taxon>
        <taxon>Fungi</taxon>
        <taxon>Fungi incertae sedis</taxon>
        <taxon>Mucoromycota</taxon>
        <taxon>Mortierellomycotina</taxon>
        <taxon>Mortierellomycetes</taxon>
        <taxon>Mortierellales</taxon>
        <taxon>Mortierellaceae</taxon>
        <taxon>Linnemannia</taxon>
    </lineage>
</organism>
<feature type="non-terminal residue" evidence="2">
    <location>
        <position position="63"/>
    </location>
</feature>
<evidence type="ECO:0000313" key="2">
    <source>
        <dbReference type="EMBL" id="KAG0267657.1"/>
    </source>
</evidence>
<proteinExistence type="predicted"/>
<protein>
    <submittedName>
        <fullName evidence="2">Uncharacterized protein</fullName>
    </submittedName>
</protein>
<evidence type="ECO:0000313" key="3">
    <source>
        <dbReference type="Proteomes" id="UP001194580"/>
    </source>
</evidence>
<dbReference type="Proteomes" id="UP001194580">
    <property type="component" value="Unassembled WGS sequence"/>
</dbReference>
<gene>
    <name evidence="2" type="ORF">BGZ95_002792</name>
</gene>
<feature type="compositionally biased region" description="Polar residues" evidence="1">
    <location>
        <begin position="31"/>
        <end position="63"/>
    </location>
</feature>
<comment type="caution">
    <text evidence="2">The sequence shown here is derived from an EMBL/GenBank/DDBJ whole genome shotgun (WGS) entry which is preliminary data.</text>
</comment>
<keyword evidence="3" id="KW-1185">Reference proteome</keyword>
<feature type="compositionally biased region" description="Polar residues" evidence="1">
    <location>
        <begin position="1"/>
        <end position="18"/>
    </location>
</feature>
<evidence type="ECO:0000256" key="1">
    <source>
        <dbReference type="SAM" id="MobiDB-lite"/>
    </source>
</evidence>
<dbReference type="AlphaFoldDB" id="A0AAD4D533"/>
<feature type="region of interest" description="Disordered" evidence="1">
    <location>
        <begin position="1"/>
        <end position="63"/>
    </location>
</feature>
<accession>A0AAD4D533</accession>